<dbReference type="AlphaFoldDB" id="A0A914Z633"/>
<reference evidence="2" key="1">
    <citation type="submission" date="2022-11" db="UniProtKB">
        <authorList>
            <consortium name="WormBaseParasite"/>
        </authorList>
    </citation>
    <scope>IDENTIFICATION</scope>
</reference>
<dbReference type="GO" id="GO:0008270">
    <property type="term" value="F:zinc ion binding"/>
    <property type="evidence" value="ECO:0007669"/>
    <property type="project" value="InterPro"/>
</dbReference>
<accession>A0A914Z633</accession>
<dbReference type="InterPro" id="IPR008807">
    <property type="entry name" value="ROS_MUCR"/>
</dbReference>
<dbReference type="WBParaSite" id="PSU_v2.g814.t1">
    <property type="protein sequence ID" value="PSU_v2.g814.t1"/>
    <property type="gene ID" value="PSU_v2.g814"/>
</dbReference>
<dbReference type="Proteomes" id="UP000887577">
    <property type="component" value="Unplaced"/>
</dbReference>
<dbReference type="Pfam" id="PF05443">
    <property type="entry name" value="ROS_MUCR"/>
    <property type="match status" value="1"/>
</dbReference>
<proteinExistence type="predicted"/>
<organism evidence="1 2">
    <name type="scientific">Panagrolaimus superbus</name>
    <dbReference type="NCBI Taxonomy" id="310955"/>
    <lineage>
        <taxon>Eukaryota</taxon>
        <taxon>Metazoa</taxon>
        <taxon>Ecdysozoa</taxon>
        <taxon>Nematoda</taxon>
        <taxon>Chromadorea</taxon>
        <taxon>Rhabditida</taxon>
        <taxon>Tylenchina</taxon>
        <taxon>Panagrolaimomorpha</taxon>
        <taxon>Panagrolaimoidea</taxon>
        <taxon>Panagrolaimidae</taxon>
        <taxon>Panagrolaimus</taxon>
    </lineage>
</organism>
<dbReference type="GO" id="GO:0003677">
    <property type="term" value="F:DNA binding"/>
    <property type="evidence" value="ECO:0007669"/>
    <property type="project" value="InterPro"/>
</dbReference>
<dbReference type="Gene3D" id="1.10.10.1550">
    <property type="entry name" value="ROS/MUCR transcriptional regulator protein"/>
    <property type="match status" value="1"/>
</dbReference>
<evidence type="ECO:0000313" key="1">
    <source>
        <dbReference type="Proteomes" id="UP000887577"/>
    </source>
</evidence>
<sequence>MTCLECGSQFKSLKRHLMSNHNLTPEEYRARWELPASYPMVAPAYAEKRSALAKTIGLGRKPGQSPKKAS</sequence>
<name>A0A914Z633_9BILA</name>
<protein>
    <submittedName>
        <fullName evidence="2">Transcriptional regulator</fullName>
    </submittedName>
</protein>
<dbReference type="GO" id="GO:0006355">
    <property type="term" value="P:regulation of DNA-templated transcription"/>
    <property type="evidence" value="ECO:0007669"/>
    <property type="project" value="InterPro"/>
</dbReference>
<dbReference type="InterPro" id="IPR041920">
    <property type="entry name" value="ROS/MUCR_sf"/>
</dbReference>
<evidence type="ECO:0000313" key="2">
    <source>
        <dbReference type="WBParaSite" id="PSU_v2.g814.t1"/>
    </source>
</evidence>
<keyword evidence="1" id="KW-1185">Reference proteome</keyword>